<evidence type="ECO:0000313" key="1">
    <source>
        <dbReference type="EMBL" id="GHD54109.1"/>
    </source>
</evidence>
<name>A0A919CQS3_9PROT</name>
<dbReference type="EMBL" id="BMZS01000007">
    <property type="protein sequence ID" value="GHD54109.1"/>
    <property type="molecule type" value="Genomic_DNA"/>
</dbReference>
<comment type="caution">
    <text evidence="1">The sequence shown here is derived from an EMBL/GenBank/DDBJ whole genome shotgun (WGS) entry which is preliminary data.</text>
</comment>
<dbReference type="AlphaFoldDB" id="A0A919CQS3"/>
<reference evidence="1" key="2">
    <citation type="submission" date="2020-09" db="EMBL/GenBank/DDBJ databases">
        <authorList>
            <person name="Sun Q."/>
            <person name="Kim S."/>
        </authorList>
    </citation>
    <scope>NUCLEOTIDE SEQUENCE</scope>
    <source>
        <strain evidence="1">KCTC 42651</strain>
    </source>
</reference>
<proteinExistence type="predicted"/>
<keyword evidence="2" id="KW-1185">Reference proteome</keyword>
<dbReference type="RefSeq" id="WP_189991239.1">
    <property type="nucleotide sequence ID" value="NZ_BMZS01000007.1"/>
</dbReference>
<accession>A0A919CQS3</accession>
<evidence type="ECO:0008006" key="3">
    <source>
        <dbReference type="Google" id="ProtNLM"/>
    </source>
</evidence>
<dbReference type="Proteomes" id="UP000630353">
    <property type="component" value="Unassembled WGS sequence"/>
</dbReference>
<organism evidence="1 2">
    <name type="scientific">Thalassobaculum fulvum</name>
    <dbReference type="NCBI Taxonomy" id="1633335"/>
    <lineage>
        <taxon>Bacteria</taxon>
        <taxon>Pseudomonadati</taxon>
        <taxon>Pseudomonadota</taxon>
        <taxon>Alphaproteobacteria</taxon>
        <taxon>Rhodospirillales</taxon>
        <taxon>Thalassobaculaceae</taxon>
        <taxon>Thalassobaculum</taxon>
    </lineage>
</organism>
<evidence type="ECO:0000313" key="2">
    <source>
        <dbReference type="Proteomes" id="UP000630353"/>
    </source>
</evidence>
<protein>
    <recommendedName>
        <fullName evidence="3">Cell division protein FtsL</fullName>
    </recommendedName>
</protein>
<reference evidence="1" key="1">
    <citation type="journal article" date="2014" name="Int. J. Syst. Evol. Microbiol.">
        <title>Complete genome sequence of Corynebacterium casei LMG S-19264T (=DSM 44701T), isolated from a smear-ripened cheese.</title>
        <authorList>
            <consortium name="US DOE Joint Genome Institute (JGI-PGF)"/>
            <person name="Walter F."/>
            <person name="Albersmeier A."/>
            <person name="Kalinowski J."/>
            <person name="Ruckert C."/>
        </authorList>
    </citation>
    <scope>NUCLEOTIDE SEQUENCE</scope>
    <source>
        <strain evidence="1">KCTC 42651</strain>
    </source>
</reference>
<gene>
    <name evidence="1" type="ORF">GCM10017083_31250</name>
</gene>
<sequence length="125" mass="14213">MRRATILWFLIATCLGVALFLVKHEVQRREEQLAGLHRQILASQEAIHVLEAEWSYLNRPDRIEALVRRHLNLVPMDTRRIGSVEMLPMRLPMPDAAEDGVAPTLAGLPPLPVGRPLVLTREARR</sequence>